<keyword evidence="5" id="KW-0964">Secreted</keyword>
<proteinExistence type="inferred from homology"/>
<evidence type="ECO:0000313" key="14">
    <source>
        <dbReference type="Proteomes" id="UP001316803"/>
    </source>
</evidence>
<dbReference type="SUPFAM" id="SSF53474">
    <property type="entry name" value="alpha/beta-Hydrolases"/>
    <property type="match status" value="1"/>
</dbReference>
<accession>A0AAN8EJ69</accession>
<dbReference type="GO" id="GO:0016052">
    <property type="term" value="P:carbohydrate catabolic process"/>
    <property type="evidence" value="ECO:0007669"/>
    <property type="project" value="TreeGrafter"/>
</dbReference>
<evidence type="ECO:0000256" key="12">
    <source>
        <dbReference type="SAM" id="SignalP"/>
    </source>
</evidence>
<dbReference type="EC" id="3.1.1.74" evidence="3"/>
<keyword evidence="4" id="KW-0719">Serine esterase</keyword>
<evidence type="ECO:0000256" key="7">
    <source>
        <dbReference type="ARBA" id="ARBA00022801"/>
    </source>
</evidence>
<evidence type="ECO:0000256" key="2">
    <source>
        <dbReference type="ARBA" id="ARBA00007534"/>
    </source>
</evidence>
<feature type="chain" id="PRO_5042964325" description="cutinase" evidence="12">
    <location>
        <begin position="20"/>
        <end position="247"/>
    </location>
</feature>
<feature type="disulfide bond" evidence="11">
    <location>
        <begin position="210"/>
        <end position="217"/>
    </location>
</feature>
<dbReference type="GO" id="GO:0050525">
    <property type="term" value="F:cutinase activity"/>
    <property type="evidence" value="ECO:0007669"/>
    <property type="project" value="UniProtKB-EC"/>
</dbReference>
<comment type="catalytic activity">
    <reaction evidence="9">
        <text>cutin + H2O = cutin monomers.</text>
        <dbReference type="EC" id="3.1.1.74"/>
    </reaction>
</comment>
<comment type="subcellular location">
    <subcellularLocation>
        <location evidence="1">Secreted</location>
    </subcellularLocation>
</comment>
<evidence type="ECO:0000313" key="13">
    <source>
        <dbReference type="EMBL" id="KAK5956703.1"/>
    </source>
</evidence>
<feature type="signal peptide" evidence="12">
    <location>
        <begin position="1"/>
        <end position="19"/>
    </location>
</feature>
<name>A0AAN8EJ69_9EURO</name>
<dbReference type="Pfam" id="PF01083">
    <property type="entry name" value="Cutinase"/>
    <property type="match status" value="1"/>
</dbReference>
<keyword evidence="7" id="KW-0378">Hydrolase</keyword>
<keyword evidence="8 11" id="KW-1015">Disulfide bond</keyword>
<dbReference type="InterPro" id="IPR000675">
    <property type="entry name" value="Cutinase/axe"/>
</dbReference>
<dbReference type="Gene3D" id="3.40.50.1820">
    <property type="entry name" value="alpha/beta hydrolase"/>
    <property type="match status" value="1"/>
</dbReference>
<organism evidence="13 14">
    <name type="scientific">Knufia fluminis</name>
    <dbReference type="NCBI Taxonomy" id="191047"/>
    <lineage>
        <taxon>Eukaryota</taxon>
        <taxon>Fungi</taxon>
        <taxon>Dikarya</taxon>
        <taxon>Ascomycota</taxon>
        <taxon>Pezizomycotina</taxon>
        <taxon>Eurotiomycetes</taxon>
        <taxon>Chaetothyriomycetidae</taxon>
        <taxon>Chaetothyriales</taxon>
        <taxon>Trichomeriaceae</taxon>
        <taxon>Knufia</taxon>
    </lineage>
</organism>
<feature type="disulfide bond" evidence="11">
    <location>
        <begin position="75"/>
        <end position="151"/>
    </location>
</feature>
<dbReference type="GO" id="GO:0005576">
    <property type="term" value="C:extracellular region"/>
    <property type="evidence" value="ECO:0007669"/>
    <property type="project" value="UniProtKB-SubCell"/>
</dbReference>
<dbReference type="Proteomes" id="UP001316803">
    <property type="component" value="Unassembled WGS sequence"/>
</dbReference>
<reference evidence="13 14" key="1">
    <citation type="submission" date="2022-12" db="EMBL/GenBank/DDBJ databases">
        <title>Genomic features and morphological characterization of a novel Knufia sp. strain isolated from spacecraft assembly facility.</title>
        <authorList>
            <person name="Teixeira M."/>
            <person name="Chander A.M."/>
            <person name="Stajich J.E."/>
            <person name="Venkateswaran K."/>
        </authorList>
    </citation>
    <scope>NUCLEOTIDE SEQUENCE [LARGE SCALE GENOMIC DNA]</scope>
    <source>
        <strain evidence="13 14">FJI-L2-BK-P2</strain>
    </source>
</reference>
<evidence type="ECO:0000256" key="9">
    <source>
        <dbReference type="ARBA" id="ARBA00034045"/>
    </source>
</evidence>
<evidence type="ECO:0000256" key="10">
    <source>
        <dbReference type="PIRSR" id="PIRSR611150-1"/>
    </source>
</evidence>
<evidence type="ECO:0000256" key="5">
    <source>
        <dbReference type="ARBA" id="ARBA00022525"/>
    </source>
</evidence>
<evidence type="ECO:0000256" key="11">
    <source>
        <dbReference type="PIRSR" id="PIRSR611150-2"/>
    </source>
</evidence>
<evidence type="ECO:0000256" key="3">
    <source>
        <dbReference type="ARBA" id="ARBA00013095"/>
    </source>
</evidence>
<keyword evidence="6 12" id="KW-0732">Signal</keyword>
<dbReference type="AlphaFoldDB" id="A0AAN8EJ69"/>
<evidence type="ECO:0000256" key="6">
    <source>
        <dbReference type="ARBA" id="ARBA00022729"/>
    </source>
</evidence>
<gene>
    <name evidence="13" type="ORF">OHC33_002190</name>
</gene>
<feature type="active site" description="Nucleophile" evidence="10">
    <location>
        <position position="162"/>
    </location>
</feature>
<dbReference type="PANTHER" id="PTHR48250">
    <property type="entry name" value="CUTINASE 2-RELATED"/>
    <property type="match status" value="1"/>
</dbReference>
<evidence type="ECO:0000256" key="8">
    <source>
        <dbReference type="ARBA" id="ARBA00023157"/>
    </source>
</evidence>
<feature type="active site" description="Proton donor/acceptor" evidence="10">
    <location>
        <position position="227"/>
    </location>
</feature>
<comment type="similarity">
    <text evidence="2">Belongs to the cutinase family.</text>
</comment>
<evidence type="ECO:0000256" key="1">
    <source>
        <dbReference type="ARBA" id="ARBA00004613"/>
    </source>
</evidence>
<keyword evidence="14" id="KW-1185">Reference proteome</keyword>
<dbReference type="InterPro" id="IPR029058">
    <property type="entry name" value="AB_hydrolase_fold"/>
</dbReference>
<dbReference type="InterPro" id="IPR011150">
    <property type="entry name" value="Cutinase_monf"/>
</dbReference>
<evidence type="ECO:0000256" key="4">
    <source>
        <dbReference type="ARBA" id="ARBA00022487"/>
    </source>
</evidence>
<comment type="caution">
    <text evidence="13">The sequence shown here is derived from an EMBL/GenBank/DDBJ whole genome shotgun (WGS) entry which is preliminary data.</text>
</comment>
<feature type="active site" evidence="10">
    <location>
        <position position="214"/>
    </location>
</feature>
<dbReference type="PROSITE" id="PS00931">
    <property type="entry name" value="CUTINASE_2"/>
    <property type="match status" value="1"/>
</dbReference>
<sequence length="247" mass="24434">MPSLSSVLLASSIVTSALSLPGNLVARQSASANVVATATVGATVPTASVAAAVQGCVGVNTGGATYNDIVNGLPCKAFTLIFARGTFQSGNIGGIVGPPFVAALNARIGAANVAVQGVNDYPADVAGFNAGGSATGSTNMAALIEQTMTQCPNTKLCVSGYSQGAQVAHNAADMISANATAFINSAVLWGDPDLGEAFGSVPASKVSTDCHLGDDICLGGNLILPPHLGYCRDAGMEADFAISQAGL</sequence>
<dbReference type="PRINTS" id="PR00129">
    <property type="entry name" value="CUTINASE"/>
</dbReference>
<dbReference type="SMART" id="SM01110">
    <property type="entry name" value="Cutinase"/>
    <property type="match status" value="1"/>
</dbReference>
<dbReference type="PANTHER" id="PTHR48250:SF3">
    <property type="entry name" value="CUTINASE 1-RELATED"/>
    <property type="match status" value="1"/>
</dbReference>
<dbReference type="InterPro" id="IPR043579">
    <property type="entry name" value="CUTINASE_2"/>
</dbReference>
<dbReference type="EMBL" id="JAKLMC020000004">
    <property type="protein sequence ID" value="KAK5956703.1"/>
    <property type="molecule type" value="Genomic_DNA"/>
</dbReference>
<protein>
    <recommendedName>
        <fullName evidence="3">cutinase</fullName>
        <ecNumber evidence="3">3.1.1.74</ecNumber>
    </recommendedName>
</protein>